<evidence type="ECO:0000256" key="6">
    <source>
        <dbReference type="SAM" id="Phobius"/>
    </source>
</evidence>
<dbReference type="InterPro" id="IPR013057">
    <property type="entry name" value="AA_transpt_TM"/>
</dbReference>
<comment type="subcellular location">
    <subcellularLocation>
        <location evidence="1">Membrane</location>
        <topology evidence="1">Multi-pass membrane protein</topology>
    </subcellularLocation>
</comment>
<protein>
    <recommendedName>
        <fullName evidence="7">Amino acid transporter transmembrane domain-containing protein</fullName>
    </recommendedName>
</protein>
<feature type="domain" description="Amino acid transporter transmembrane" evidence="7">
    <location>
        <begin position="3"/>
        <end position="169"/>
    </location>
</feature>
<name>A0ABR2WEH9_9FUNG</name>
<feature type="transmembrane region" description="Helical" evidence="6">
    <location>
        <begin position="199"/>
        <end position="225"/>
    </location>
</feature>
<dbReference type="Pfam" id="PF01490">
    <property type="entry name" value="Aa_trans"/>
    <property type="match status" value="1"/>
</dbReference>
<accession>A0ABR2WEH9</accession>
<dbReference type="PANTHER" id="PTHR22950">
    <property type="entry name" value="AMINO ACID TRANSPORTER"/>
    <property type="match status" value="1"/>
</dbReference>
<evidence type="ECO:0000256" key="5">
    <source>
        <dbReference type="ARBA" id="ARBA00023136"/>
    </source>
</evidence>
<organism evidence="8 9">
    <name type="scientific">Basidiobolus ranarum</name>
    <dbReference type="NCBI Taxonomy" id="34480"/>
    <lineage>
        <taxon>Eukaryota</taxon>
        <taxon>Fungi</taxon>
        <taxon>Fungi incertae sedis</taxon>
        <taxon>Zoopagomycota</taxon>
        <taxon>Entomophthoromycotina</taxon>
        <taxon>Basidiobolomycetes</taxon>
        <taxon>Basidiobolales</taxon>
        <taxon>Basidiobolaceae</taxon>
        <taxon>Basidiobolus</taxon>
    </lineage>
</organism>
<evidence type="ECO:0000256" key="1">
    <source>
        <dbReference type="ARBA" id="ARBA00004141"/>
    </source>
</evidence>
<dbReference type="EMBL" id="JASJQH010002847">
    <property type="protein sequence ID" value="KAK9759903.1"/>
    <property type="molecule type" value="Genomic_DNA"/>
</dbReference>
<evidence type="ECO:0000313" key="8">
    <source>
        <dbReference type="EMBL" id="KAK9759903.1"/>
    </source>
</evidence>
<sequence length="227" mass="25394">MGFSYVATPVAFMNYVSLAKPTSKRWGQSTGFAVIGSLICYLSLAIIGYVSFGDQVRDNIFMSFPYSDPYVNFARLCMIITMILTFPMMFYPARSTLNVVFRFETESKQPTRNEHLFTTISLFMLCVISSVLITNLGKTYELIGAFCSSGLAYLMPAAIYISLFWTQENVKLVNNSNEVTPLLTSIQPPTLQRTWSYDISVVILIVFGTLALVIGTGTTLMDILFET</sequence>
<keyword evidence="4 6" id="KW-1133">Transmembrane helix</keyword>
<reference evidence="8 9" key="1">
    <citation type="submission" date="2023-04" db="EMBL/GenBank/DDBJ databases">
        <title>Genome of Basidiobolus ranarum AG-B5.</title>
        <authorList>
            <person name="Stajich J.E."/>
            <person name="Carter-House D."/>
            <person name="Gryganskyi A."/>
        </authorList>
    </citation>
    <scope>NUCLEOTIDE SEQUENCE [LARGE SCALE GENOMIC DNA]</scope>
    <source>
        <strain evidence="8 9">AG-B5</strain>
    </source>
</reference>
<feature type="transmembrane region" description="Helical" evidence="6">
    <location>
        <begin position="73"/>
        <end position="93"/>
    </location>
</feature>
<dbReference type="Proteomes" id="UP001479436">
    <property type="component" value="Unassembled WGS sequence"/>
</dbReference>
<feature type="transmembrane region" description="Helical" evidence="6">
    <location>
        <begin position="116"/>
        <end position="136"/>
    </location>
</feature>
<keyword evidence="9" id="KW-1185">Reference proteome</keyword>
<keyword evidence="5 6" id="KW-0472">Membrane</keyword>
<gene>
    <name evidence="8" type="ORF">K7432_016601</name>
</gene>
<keyword evidence="3 6" id="KW-0812">Transmembrane</keyword>
<comment type="caution">
    <text evidence="8">The sequence shown here is derived from an EMBL/GenBank/DDBJ whole genome shotgun (WGS) entry which is preliminary data.</text>
</comment>
<evidence type="ECO:0000256" key="3">
    <source>
        <dbReference type="ARBA" id="ARBA00022692"/>
    </source>
</evidence>
<evidence type="ECO:0000259" key="7">
    <source>
        <dbReference type="Pfam" id="PF01490"/>
    </source>
</evidence>
<feature type="transmembrane region" description="Helical" evidence="6">
    <location>
        <begin position="143"/>
        <end position="165"/>
    </location>
</feature>
<proteinExistence type="inferred from homology"/>
<feature type="transmembrane region" description="Helical" evidence="6">
    <location>
        <begin position="31"/>
        <end position="52"/>
    </location>
</feature>
<evidence type="ECO:0000256" key="4">
    <source>
        <dbReference type="ARBA" id="ARBA00022989"/>
    </source>
</evidence>
<comment type="similarity">
    <text evidence="2">Belongs to the amino acid/polyamine transporter 2 family.</text>
</comment>
<evidence type="ECO:0000256" key="2">
    <source>
        <dbReference type="ARBA" id="ARBA00008066"/>
    </source>
</evidence>
<evidence type="ECO:0000313" key="9">
    <source>
        <dbReference type="Proteomes" id="UP001479436"/>
    </source>
</evidence>